<keyword evidence="6" id="KW-1185">Reference proteome</keyword>
<dbReference type="AlphaFoldDB" id="A0AAN8EJA2"/>
<dbReference type="Pfam" id="PF03721">
    <property type="entry name" value="UDPG_MGDP_dh_N"/>
    <property type="match status" value="1"/>
</dbReference>
<dbReference type="EMBL" id="JAKLMC020000017">
    <property type="protein sequence ID" value="KAK5952137.1"/>
    <property type="molecule type" value="Genomic_DNA"/>
</dbReference>
<sequence>MKFRGVLRSITKAGATSSTSLSSGPRDACVCVIGVGYVGESLLAQFGNVVTAIGYDISTDRVVALRQKYINSPRIHLTNDPADLAKGTHFLIAVPTPLNEDHSVNLDFVKSAISLIMAFAQPNSSIIIESSVPVGTTRKLLTPYKTAFHCGMSPERIDPGRVSPTPEQIPKVVSALTPKAMKHIFALYAMVYETLVPVSKPEVAEMTKLYENCYRMVNIAYVNEIADACVGHGIDPHEMIGAAATKPFGFQPFYPGLGVGGHCIPVNPHYLFENNKGLRILQTATKLMQDRPVRHARRFHRACQGKLFKVEATADEASPRILIVGLGFKNGQTNLACSPALDFAKAIQELGSSRLAFYDPTITASQVPWMEKLEASCWRSDYLESKFDGVVLCNKVSSMDTSVLDNLHKPLLKSYV</sequence>
<evidence type="ECO:0000259" key="3">
    <source>
        <dbReference type="Pfam" id="PF00984"/>
    </source>
</evidence>
<reference evidence="5 6" key="1">
    <citation type="submission" date="2022-12" db="EMBL/GenBank/DDBJ databases">
        <title>Genomic features and morphological characterization of a novel Knufia sp. strain isolated from spacecraft assembly facility.</title>
        <authorList>
            <person name="Teixeira M."/>
            <person name="Chander A.M."/>
            <person name="Stajich J.E."/>
            <person name="Venkateswaran K."/>
        </authorList>
    </citation>
    <scope>NUCLEOTIDE SEQUENCE [LARGE SCALE GENOMIC DNA]</scope>
    <source>
        <strain evidence="5 6">FJI-L2-BK-P2</strain>
    </source>
</reference>
<dbReference type="GO" id="GO:0016616">
    <property type="term" value="F:oxidoreductase activity, acting on the CH-OH group of donors, NAD or NADP as acceptor"/>
    <property type="evidence" value="ECO:0007669"/>
    <property type="project" value="InterPro"/>
</dbReference>
<dbReference type="PANTHER" id="PTHR43491:SF2">
    <property type="entry name" value="UDP-N-ACETYL-D-MANNOSAMINE DEHYDROGENASE"/>
    <property type="match status" value="1"/>
</dbReference>
<dbReference type="SUPFAM" id="SSF48179">
    <property type="entry name" value="6-phosphogluconate dehydrogenase C-terminal domain-like"/>
    <property type="match status" value="1"/>
</dbReference>
<organism evidence="5 6">
    <name type="scientific">Knufia fluminis</name>
    <dbReference type="NCBI Taxonomy" id="191047"/>
    <lineage>
        <taxon>Eukaryota</taxon>
        <taxon>Fungi</taxon>
        <taxon>Dikarya</taxon>
        <taxon>Ascomycota</taxon>
        <taxon>Pezizomycotina</taxon>
        <taxon>Eurotiomycetes</taxon>
        <taxon>Chaetothyriomycetidae</taxon>
        <taxon>Chaetothyriales</taxon>
        <taxon>Trichomeriaceae</taxon>
        <taxon>Knufia</taxon>
    </lineage>
</organism>
<dbReference type="GO" id="GO:0051287">
    <property type="term" value="F:NAD binding"/>
    <property type="evidence" value="ECO:0007669"/>
    <property type="project" value="InterPro"/>
</dbReference>
<dbReference type="InterPro" id="IPR008927">
    <property type="entry name" value="6-PGluconate_DH-like_C_sf"/>
</dbReference>
<dbReference type="InterPro" id="IPR014026">
    <property type="entry name" value="UDP-Glc/GDP-Man_DH_dimer"/>
</dbReference>
<evidence type="ECO:0000256" key="2">
    <source>
        <dbReference type="PIRNR" id="PIRNR000124"/>
    </source>
</evidence>
<dbReference type="PIRSF" id="PIRSF000124">
    <property type="entry name" value="UDPglc_GDPman_dh"/>
    <property type="match status" value="1"/>
</dbReference>
<dbReference type="PIRSF" id="PIRSF500136">
    <property type="entry name" value="UDP_ManNAc_DH"/>
    <property type="match status" value="1"/>
</dbReference>
<dbReference type="InterPro" id="IPR036291">
    <property type="entry name" value="NAD(P)-bd_dom_sf"/>
</dbReference>
<evidence type="ECO:0000313" key="6">
    <source>
        <dbReference type="Proteomes" id="UP001316803"/>
    </source>
</evidence>
<dbReference type="SUPFAM" id="SSF51735">
    <property type="entry name" value="NAD(P)-binding Rossmann-fold domains"/>
    <property type="match status" value="1"/>
</dbReference>
<dbReference type="InterPro" id="IPR028359">
    <property type="entry name" value="UDP_ManNAc/GlcNAc_DH"/>
</dbReference>
<dbReference type="InterPro" id="IPR017476">
    <property type="entry name" value="UDP-Glc/GDP-Man"/>
</dbReference>
<dbReference type="Proteomes" id="UP001316803">
    <property type="component" value="Unassembled WGS sequence"/>
</dbReference>
<name>A0AAN8EJA2_9EURO</name>
<dbReference type="PANTHER" id="PTHR43491">
    <property type="entry name" value="UDP-N-ACETYL-D-MANNOSAMINE DEHYDROGENASE"/>
    <property type="match status" value="1"/>
</dbReference>
<protein>
    <submittedName>
        <fullName evidence="5">Uncharacterized protein</fullName>
    </submittedName>
</protein>
<dbReference type="NCBIfam" id="TIGR03026">
    <property type="entry name" value="NDP-sugDHase"/>
    <property type="match status" value="1"/>
</dbReference>
<dbReference type="SUPFAM" id="SSF52413">
    <property type="entry name" value="UDP-glucose/GDP-mannose dehydrogenase C-terminal domain"/>
    <property type="match status" value="1"/>
</dbReference>
<dbReference type="GO" id="GO:0016628">
    <property type="term" value="F:oxidoreductase activity, acting on the CH-CH group of donors, NAD or NADP as acceptor"/>
    <property type="evidence" value="ECO:0007669"/>
    <property type="project" value="InterPro"/>
</dbReference>
<evidence type="ECO:0000259" key="4">
    <source>
        <dbReference type="Pfam" id="PF03721"/>
    </source>
</evidence>
<dbReference type="Pfam" id="PF00984">
    <property type="entry name" value="UDPG_MGDP_dh"/>
    <property type="match status" value="1"/>
</dbReference>
<accession>A0AAN8EJA2</accession>
<feature type="domain" description="UDP-glucose/GDP-mannose dehydrogenase N-terminal" evidence="4">
    <location>
        <begin position="30"/>
        <end position="181"/>
    </location>
</feature>
<dbReference type="InterPro" id="IPR036220">
    <property type="entry name" value="UDP-Glc/GDP-Man_DH_C_sf"/>
</dbReference>
<dbReference type="InterPro" id="IPR001732">
    <property type="entry name" value="UDP-Glc/GDP-Man_DH_N"/>
</dbReference>
<dbReference type="GO" id="GO:0000271">
    <property type="term" value="P:polysaccharide biosynthetic process"/>
    <property type="evidence" value="ECO:0007669"/>
    <property type="project" value="InterPro"/>
</dbReference>
<feature type="domain" description="UDP-glucose/GDP-mannose dehydrogenase dimerisation" evidence="3">
    <location>
        <begin position="203"/>
        <end position="278"/>
    </location>
</feature>
<evidence type="ECO:0000256" key="1">
    <source>
        <dbReference type="ARBA" id="ARBA00006601"/>
    </source>
</evidence>
<dbReference type="Gene3D" id="3.40.50.720">
    <property type="entry name" value="NAD(P)-binding Rossmann-like Domain"/>
    <property type="match status" value="2"/>
</dbReference>
<comment type="similarity">
    <text evidence="1 2">Belongs to the UDP-glucose/GDP-mannose dehydrogenase family.</text>
</comment>
<evidence type="ECO:0000313" key="5">
    <source>
        <dbReference type="EMBL" id="KAK5952137.1"/>
    </source>
</evidence>
<comment type="caution">
    <text evidence="5">The sequence shown here is derived from an EMBL/GenBank/DDBJ whole genome shotgun (WGS) entry which is preliminary data.</text>
</comment>
<gene>
    <name evidence="5" type="ORF">OHC33_007024</name>
</gene>
<proteinExistence type="inferred from homology"/>